<proteinExistence type="inferred from homology"/>
<evidence type="ECO:0000259" key="12">
    <source>
        <dbReference type="Pfam" id="PF07731"/>
    </source>
</evidence>
<feature type="compositionally biased region" description="Basic and acidic residues" evidence="9">
    <location>
        <begin position="202"/>
        <end position="218"/>
    </location>
</feature>
<dbReference type="AlphaFoldDB" id="A0A8H8NYB0"/>
<sequence>METSYKPHSYSRSTALPSLPPGISLAPIGGQAGLKQWVWGLSSTPAPHYSPEAIEFCQKRWETKWSYYKKTQQEEHSLSTLGKQALFAHVQHLEEELSRLQSRFTEMDTSEASAEMACGVQFVLSLIESQTPALFRLKAAEMDSVAEPLEVLKNEVKLIDQVYQFAIQSLDTITRLRMQQVLEMRATMDPDLESARSISVRSELEDHKGDSASDRREASIPSASIKESSGQDMSDPAPGPSRIVPNERTIPPNGVVMDEKGIIQRGPNYFSYPPNTNGTATVTRGSDRPPVPAPPVTQALSTAASHRATLLSLSAISFFGAGMAWATVFSGTRGDLVLVSWAASCFIVATATAACGTSLLDADGTLVERFMAVRWAVRILSLCATIHVDTYSGNLPPRAPRADDLFCVGKMRNHAYVVHKREGLANDLTAISTKIVTHTFHSNNGTSRIILWRALARKTIADGGPGREIARKEMRGGRTKTIFGVLPPTLGLALLTHSLLRKSIPLLLGALLPVAQATLRQHTLTVTNGTSNADGHTRSSFLINGQTPGPHFVWDEGDDVSVTVINNAGDPITIHWHGIEQYGTPWSDGVPGLAQYPIRPGENFVYNFTLYQSGFYWYHSHYKMQLDDGLKGTIYIRPDPSKPKPFNQISNDTTILGQLKNAELNPLMLNIYDYKHYTSEYWMSEWERTDVEQLCIDNIIVNGKGQVQCPNLDEITGLAASYQKPLTKKGCMYPNNTLMFPYSDSKPSTVDPKMWYDCTNTTTPFEVFTAKESDGWVSFILLNSGALWDLRVSIDSHQLYFFAADGHYTQIQVATSVLIPIGERYQFFVKLDQTPGDYIIRTAAVVLPQLINGYAILSYTSTGTTGAGLVSATTLPATKTPYIDYAGGIINGGVDLITANLAPYPPNPPPQGRADLTLSLNVTRTSEFGWVLNGNTWNQPADDYTPLLFQPSEIASLDPKVYFSYANGTLVDLIFTVTAGDPAAHPPHPMHKHGVKAWLLGSGTGEFPYATIQDAVDAGYSGINIKNPPLRDDFPTPGDITGKAWMAVRFRAVDPGPVILHCHIDPHLATGMVIVLLEGAEKTTSGYVPSYYLAKNKP</sequence>
<keyword evidence="8" id="KW-0175">Coiled coil</keyword>
<evidence type="ECO:0000259" key="13">
    <source>
        <dbReference type="Pfam" id="PF07732"/>
    </source>
</evidence>
<feature type="domain" description="Plastocyanin-like" evidence="11">
    <location>
        <begin position="693"/>
        <end position="860"/>
    </location>
</feature>
<evidence type="ECO:0000256" key="7">
    <source>
        <dbReference type="ARBA" id="ARBA00023180"/>
    </source>
</evidence>
<dbReference type="InterPro" id="IPR001117">
    <property type="entry name" value="Cu-oxidase_2nd"/>
</dbReference>
<keyword evidence="7" id="KW-0325">Glycoprotein</keyword>
<feature type="transmembrane region" description="Helical" evidence="10">
    <location>
        <begin position="481"/>
        <end position="500"/>
    </location>
</feature>
<feature type="transmembrane region" description="Helical" evidence="10">
    <location>
        <begin position="336"/>
        <end position="360"/>
    </location>
</feature>
<dbReference type="SUPFAM" id="SSF49503">
    <property type="entry name" value="Cupredoxins"/>
    <property type="match status" value="3"/>
</dbReference>
<evidence type="ECO:0000256" key="2">
    <source>
        <dbReference type="ARBA" id="ARBA00022723"/>
    </source>
</evidence>
<dbReference type="PANTHER" id="PTHR11709:SF488">
    <property type="entry name" value="LACCASE-RELATED"/>
    <property type="match status" value="1"/>
</dbReference>
<feature type="domain" description="Plastocyanin-like" evidence="13">
    <location>
        <begin position="526"/>
        <end position="639"/>
    </location>
</feature>
<feature type="transmembrane region" description="Helical" evidence="10">
    <location>
        <begin position="310"/>
        <end position="329"/>
    </location>
</feature>
<keyword evidence="10" id="KW-0812">Transmembrane</keyword>
<feature type="domain" description="Plastocyanin-like" evidence="12">
    <location>
        <begin position="963"/>
        <end position="1079"/>
    </location>
</feature>
<dbReference type="CDD" id="cd13898">
    <property type="entry name" value="CuRO_3_Abr2_like"/>
    <property type="match status" value="1"/>
</dbReference>
<evidence type="ECO:0000256" key="10">
    <source>
        <dbReference type="SAM" id="Phobius"/>
    </source>
</evidence>
<feature type="compositionally biased region" description="Polar residues" evidence="9">
    <location>
        <begin position="221"/>
        <end position="232"/>
    </location>
</feature>
<protein>
    <submittedName>
        <fullName evidence="14">Multicopper oxidase</fullName>
    </submittedName>
</protein>
<keyword evidence="10" id="KW-1133">Transmembrane helix</keyword>
<dbReference type="Gene3D" id="2.60.40.420">
    <property type="entry name" value="Cupredoxins - blue copper proteins"/>
    <property type="match status" value="3"/>
</dbReference>
<dbReference type="RefSeq" id="XP_043180808.1">
    <property type="nucleotide sequence ID" value="XM_043325376.1"/>
</dbReference>
<dbReference type="PROSITE" id="PS00080">
    <property type="entry name" value="MULTICOPPER_OXIDASE2"/>
    <property type="match status" value="1"/>
</dbReference>
<evidence type="ECO:0000256" key="3">
    <source>
        <dbReference type="ARBA" id="ARBA00022729"/>
    </source>
</evidence>
<dbReference type="CDD" id="cd13850">
    <property type="entry name" value="CuRO_1_Abr2_like"/>
    <property type="match status" value="1"/>
</dbReference>
<keyword evidence="10" id="KW-0472">Membrane</keyword>
<evidence type="ECO:0000256" key="8">
    <source>
        <dbReference type="SAM" id="Coils"/>
    </source>
</evidence>
<feature type="region of interest" description="Disordered" evidence="9">
    <location>
        <begin position="192"/>
        <end position="251"/>
    </location>
</feature>
<keyword evidence="3" id="KW-0732">Signal</keyword>
<keyword evidence="6" id="KW-1015">Disulfide bond</keyword>
<accession>A0A8H8NYB0</accession>
<evidence type="ECO:0000256" key="6">
    <source>
        <dbReference type="ARBA" id="ARBA00023157"/>
    </source>
</evidence>
<dbReference type="GO" id="GO:0016491">
    <property type="term" value="F:oxidoreductase activity"/>
    <property type="evidence" value="ECO:0007669"/>
    <property type="project" value="UniProtKB-KW"/>
</dbReference>
<dbReference type="InterPro" id="IPR008972">
    <property type="entry name" value="Cupredoxin"/>
</dbReference>
<dbReference type="EMBL" id="CP059663">
    <property type="protein sequence ID" value="QRW20571.1"/>
    <property type="molecule type" value="Genomic_DNA"/>
</dbReference>
<dbReference type="PANTHER" id="PTHR11709">
    <property type="entry name" value="MULTI-COPPER OXIDASE"/>
    <property type="match status" value="1"/>
</dbReference>
<evidence type="ECO:0000256" key="5">
    <source>
        <dbReference type="ARBA" id="ARBA00023008"/>
    </source>
</evidence>
<keyword evidence="5" id="KW-0186">Copper</keyword>
<reference evidence="14" key="1">
    <citation type="submission" date="2020-05" db="EMBL/GenBank/DDBJ databases">
        <title>Evolutionary and genomic comparisons of hybrid uninucleate and nonhybrid Rhizoctonia fungi.</title>
        <authorList>
            <person name="Li C."/>
            <person name="Chen X."/>
        </authorList>
    </citation>
    <scope>NUCLEOTIDE SEQUENCE</scope>
    <source>
        <strain evidence="14">AG-1 IA</strain>
    </source>
</reference>
<evidence type="ECO:0000313" key="14">
    <source>
        <dbReference type="EMBL" id="QRW20571.1"/>
    </source>
</evidence>
<evidence type="ECO:0000256" key="1">
    <source>
        <dbReference type="ARBA" id="ARBA00010609"/>
    </source>
</evidence>
<dbReference type="GO" id="GO:0005507">
    <property type="term" value="F:copper ion binding"/>
    <property type="evidence" value="ECO:0007669"/>
    <property type="project" value="InterPro"/>
</dbReference>
<evidence type="ECO:0000313" key="15">
    <source>
        <dbReference type="Proteomes" id="UP000650533"/>
    </source>
</evidence>
<gene>
    <name evidence="14" type="ORF">RhiXN_05560</name>
</gene>
<dbReference type="Pfam" id="PF00394">
    <property type="entry name" value="Cu-oxidase"/>
    <property type="match status" value="1"/>
</dbReference>
<organism evidence="14 15">
    <name type="scientific">Rhizoctonia solani</name>
    <dbReference type="NCBI Taxonomy" id="456999"/>
    <lineage>
        <taxon>Eukaryota</taxon>
        <taxon>Fungi</taxon>
        <taxon>Dikarya</taxon>
        <taxon>Basidiomycota</taxon>
        <taxon>Agaricomycotina</taxon>
        <taxon>Agaricomycetes</taxon>
        <taxon>Cantharellales</taxon>
        <taxon>Ceratobasidiaceae</taxon>
        <taxon>Rhizoctonia</taxon>
    </lineage>
</organism>
<evidence type="ECO:0000256" key="9">
    <source>
        <dbReference type="SAM" id="MobiDB-lite"/>
    </source>
</evidence>
<keyword evidence="2" id="KW-0479">Metal-binding</keyword>
<dbReference type="InterPro" id="IPR045087">
    <property type="entry name" value="Cu-oxidase_fam"/>
</dbReference>
<dbReference type="InterPro" id="IPR002355">
    <property type="entry name" value="Cu_oxidase_Cu_BS"/>
</dbReference>
<dbReference type="GeneID" id="67027839"/>
<name>A0A8H8NYB0_9AGAM</name>
<dbReference type="Pfam" id="PF07732">
    <property type="entry name" value="Cu-oxidase_3"/>
    <property type="match status" value="1"/>
</dbReference>
<dbReference type="InterPro" id="IPR011707">
    <property type="entry name" value="Cu-oxidase-like_N"/>
</dbReference>
<feature type="coiled-coil region" evidence="8">
    <location>
        <begin position="83"/>
        <end position="110"/>
    </location>
</feature>
<dbReference type="KEGG" id="rsx:RhiXN_05560"/>
<dbReference type="Pfam" id="PF07731">
    <property type="entry name" value="Cu-oxidase_2"/>
    <property type="match status" value="1"/>
</dbReference>
<keyword evidence="4" id="KW-0560">Oxidoreductase</keyword>
<evidence type="ECO:0000259" key="11">
    <source>
        <dbReference type="Pfam" id="PF00394"/>
    </source>
</evidence>
<comment type="similarity">
    <text evidence="1">Belongs to the multicopper oxidase family.</text>
</comment>
<dbReference type="Proteomes" id="UP000650533">
    <property type="component" value="Chromosome 6"/>
</dbReference>
<dbReference type="InterPro" id="IPR011706">
    <property type="entry name" value="Cu-oxidase_C"/>
</dbReference>
<evidence type="ECO:0000256" key="4">
    <source>
        <dbReference type="ARBA" id="ARBA00023002"/>
    </source>
</evidence>